<feature type="chain" id="PRO_5038581168" evidence="2">
    <location>
        <begin position="22"/>
        <end position="217"/>
    </location>
</feature>
<feature type="region of interest" description="Disordered" evidence="1">
    <location>
        <begin position="20"/>
        <end position="84"/>
    </location>
</feature>
<dbReference type="Proteomes" id="UP000367750">
    <property type="component" value="Unassembled WGS sequence"/>
</dbReference>
<feature type="signal peptide" evidence="2">
    <location>
        <begin position="1"/>
        <end position="21"/>
    </location>
</feature>
<dbReference type="AlphaFoldDB" id="A0A5J5GHG1"/>
<evidence type="ECO:0000313" key="4">
    <source>
        <dbReference type="Proteomes" id="UP000367750"/>
    </source>
</evidence>
<feature type="region of interest" description="Disordered" evidence="1">
    <location>
        <begin position="187"/>
        <end position="217"/>
    </location>
</feature>
<dbReference type="InterPro" id="IPR019076">
    <property type="entry name" value="Spore_lipoprot_YhcN/YlaJ-like"/>
</dbReference>
<dbReference type="NCBIfam" id="TIGR02898">
    <property type="entry name" value="spore_YhcN_YlaJ"/>
    <property type="match status" value="1"/>
</dbReference>
<comment type="caution">
    <text evidence="3">The sequence shown here is derived from an EMBL/GenBank/DDBJ whole genome shotgun (WGS) entry which is preliminary data.</text>
</comment>
<protein>
    <submittedName>
        <fullName evidence="3">YhcN/YlaJ family sporulation lipoprotein</fullName>
    </submittedName>
</protein>
<keyword evidence="2" id="KW-0732">Signal</keyword>
<dbReference type="OrthoDB" id="2381329at2"/>
<dbReference type="PROSITE" id="PS51257">
    <property type="entry name" value="PROKAR_LIPOPROTEIN"/>
    <property type="match status" value="1"/>
</dbReference>
<keyword evidence="3" id="KW-0449">Lipoprotein</keyword>
<accession>A0A5J5GHG1</accession>
<evidence type="ECO:0000256" key="2">
    <source>
        <dbReference type="SAM" id="SignalP"/>
    </source>
</evidence>
<keyword evidence="4" id="KW-1185">Reference proteome</keyword>
<proteinExistence type="predicted"/>
<gene>
    <name evidence="3" type="ORF">F4V43_03810</name>
</gene>
<feature type="compositionally biased region" description="Polar residues" evidence="1">
    <location>
        <begin position="26"/>
        <end position="35"/>
    </location>
</feature>
<feature type="compositionally biased region" description="Low complexity" evidence="1">
    <location>
        <begin position="199"/>
        <end position="217"/>
    </location>
</feature>
<reference evidence="3 4" key="1">
    <citation type="submission" date="2019-09" db="EMBL/GenBank/DDBJ databases">
        <title>Bacillus ochoae sp. nov., Paenibacillus whitsoniae sp. nov., Paenibacillus spiritus sp. nov. Isolated from the Mars Exploration Rover during spacecraft assembly.</title>
        <authorList>
            <person name="Seuylemezian A."/>
            <person name="Vaishampayan P."/>
        </authorList>
    </citation>
    <scope>NUCLEOTIDE SEQUENCE [LARGE SCALE GENOMIC DNA]</scope>
    <source>
        <strain evidence="3 4">MER_111</strain>
    </source>
</reference>
<dbReference type="InterPro" id="IPR014247">
    <property type="entry name" value="Spore_lipoprot_YhcN/YlaJ"/>
</dbReference>
<organism evidence="3 4">
    <name type="scientific">Paenibacillus spiritus</name>
    <dbReference type="NCBI Taxonomy" id="2496557"/>
    <lineage>
        <taxon>Bacteria</taxon>
        <taxon>Bacillati</taxon>
        <taxon>Bacillota</taxon>
        <taxon>Bacilli</taxon>
        <taxon>Bacillales</taxon>
        <taxon>Paenibacillaceae</taxon>
        <taxon>Paenibacillus</taxon>
    </lineage>
</organism>
<dbReference type="Pfam" id="PF09580">
    <property type="entry name" value="Spore_YhcN_YlaJ"/>
    <property type="match status" value="1"/>
</dbReference>
<dbReference type="EMBL" id="VYKK01000004">
    <property type="protein sequence ID" value="KAA9007621.1"/>
    <property type="molecule type" value="Genomic_DNA"/>
</dbReference>
<evidence type="ECO:0000256" key="1">
    <source>
        <dbReference type="SAM" id="MobiDB-lite"/>
    </source>
</evidence>
<dbReference type="RefSeq" id="WP_150456911.1">
    <property type="nucleotide sequence ID" value="NZ_VYKK01000004.1"/>
</dbReference>
<evidence type="ECO:0000313" key="3">
    <source>
        <dbReference type="EMBL" id="KAA9007621.1"/>
    </source>
</evidence>
<dbReference type="GO" id="GO:0030435">
    <property type="term" value="P:sporulation resulting in formation of a cellular spore"/>
    <property type="evidence" value="ECO:0007669"/>
    <property type="project" value="InterPro"/>
</dbReference>
<name>A0A5J5GHG1_9BACL</name>
<sequence length="217" mass="22503">MRKSIGLLLALMLLTSCGHMARKDSSPSPQDNPSALSERDARVNPLSQEGGAASGSAGGSLPPESNGADNRSEESQMSTGDELELKDHLERLARRVPGVEDAHCVVMGDTAIVGLDVDGSLSRSRVGTVKYAVAEALRQDARGANALVTADMDLSHRIAELGRHFRAGRPIEGFATEMADIIGRIIPQAPEDTHPAEPPASAGPSANPAAPGSGAGR</sequence>